<keyword evidence="2" id="KW-1185">Reference proteome</keyword>
<protein>
    <submittedName>
        <fullName evidence="1">(2Fe-2S) ferredoxin domain-containing protein</fullName>
    </submittedName>
</protein>
<dbReference type="AlphaFoldDB" id="A0A7X2TSG3"/>
<organism evidence="1 2">
    <name type="scientific">Bullifex porci</name>
    <dbReference type="NCBI Taxonomy" id="2606638"/>
    <lineage>
        <taxon>Bacteria</taxon>
        <taxon>Pseudomonadati</taxon>
        <taxon>Spirochaetota</taxon>
        <taxon>Spirochaetia</taxon>
        <taxon>Spirochaetales</taxon>
        <taxon>Spirochaetaceae</taxon>
        <taxon>Bullifex</taxon>
    </lineage>
</organism>
<sequence>MAKLSLEELRSLRGSESERLKKRSIHGRDTHVVVCMGTCGIQAGAKIVLNSIVDELEAKGLDNVIVTQSGCAGSCKDEPIVEVHTPTLGSVAYGHVDAKVAKSIVDEHIIGGKILESHKIDLEV</sequence>
<reference evidence="1 2" key="1">
    <citation type="submission" date="2019-08" db="EMBL/GenBank/DDBJ databases">
        <title>In-depth cultivation of the pig gut microbiome towards novel bacterial diversity and tailored functional studies.</title>
        <authorList>
            <person name="Wylensek D."/>
            <person name="Hitch T.C.A."/>
            <person name="Clavel T."/>
        </authorList>
    </citation>
    <scope>NUCLEOTIDE SEQUENCE [LARGE SCALE GENOMIC DNA]</scope>
    <source>
        <strain evidence="1 2">NM-380-WT-3C1</strain>
    </source>
</reference>
<gene>
    <name evidence="1" type="ORF">FYJ80_10345</name>
</gene>
<comment type="caution">
    <text evidence="1">The sequence shown here is derived from an EMBL/GenBank/DDBJ whole genome shotgun (WGS) entry which is preliminary data.</text>
</comment>
<accession>A0A7X2TSG3</accession>
<evidence type="ECO:0000313" key="2">
    <source>
        <dbReference type="Proteomes" id="UP000460549"/>
    </source>
</evidence>
<dbReference type="SUPFAM" id="SSF52833">
    <property type="entry name" value="Thioredoxin-like"/>
    <property type="match status" value="1"/>
</dbReference>
<dbReference type="EMBL" id="VUNN01000028">
    <property type="protein sequence ID" value="MSU07160.1"/>
    <property type="molecule type" value="Genomic_DNA"/>
</dbReference>
<name>A0A7X2TSG3_9SPIO</name>
<dbReference type="InterPro" id="IPR036249">
    <property type="entry name" value="Thioredoxin-like_sf"/>
</dbReference>
<proteinExistence type="predicted"/>
<evidence type="ECO:0000313" key="1">
    <source>
        <dbReference type="EMBL" id="MSU07160.1"/>
    </source>
</evidence>
<dbReference type="CDD" id="cd02980">
    <property type="entry name" value="TRX_Fd_family"/>
    <property type="match status" value="1"/>
</dbReference>
<dbReference type="Proteomes" id="UP000460549">
    <property type="component" value="Unassembled WGS sequence"/>
</dbReference>
<dbReference type="RefSeq" id="WP_154426671.1">
    <property type="nucleotide sequence ID" value="NZ_VUNN01000028.1"/>
</dbReference>
<dbReference type="Gene3D" id="3.40.30.10">
    <property type="entry name" value="Glutaredoxin"/>
    <property type="match status" value="1"/>
</dbReference>